<evidence type="ECO:0000313" key="1">
    <source>
        <dbReference type="EMBL" id="BDU50398.1"/>
    </source>
</evidence>
<accession>A0AAU9DPN1</accession>
<dbReference type="RefSeq" id="WP_307905330.1">
    <property type="nucleotide sequence ID" value="NZ_AP027059.1"/>
</dbReference>
<evidence type="ECO:0000313" key="2">
    <source>
        <dbReference type="Proteomes" id="UP001321582"/>
    </source>
</evidence>
<protein>
    <submittedName>
        <fullName evidence="1">Uncharacterized protein</fullName>
    </submittedName>
</protein>
<keyword evidence="2" id="KW-1185">Reference proteome</keyword>
<sequence>MFYISPLKLFKNSIHIFDEEKEIEKLISNLKFIDDEKELLHYVFKKSEEDKMIQLSDVIAGLLGKYFDYIKGGSFIEIEKDIKKLKEHEIEYENLILLHKILKKSEDKCIGFLHNTCCIEEQKKISYIFEMLEEDLY</sequence>
<reference evidence="1 2" key="1">
    <citation type="submission" date="2022-11" db="EMBL/GenBank/DDBJ databases">
        <title>Haliovirga abyssi gen. nov., sp. nov., a mesophilic fermentative bacterium isolated from the Iheya North hydrothermal field and the proposal of Haliovirgaceae fam. nov.</title>
        <authorList>
            <person name="Miyazaki U."/>
            <person name="Tame A."/>
            <person name="Miyazaki J."/>
            <person name="Takai K."/>
            <person name="Sawayama S."/>
            <person name="Kitajima M."/>
            <person name="Okamoto A."/>
            <person name="Nakagawa S."/>
        </authorList>
    </citation>
    <scope>NUCLEOTIDE SEQUENCE [LARGE SCALE GENOMIC DNA]</scope>
    <source>
        <strain evidence="1 2">IC12</strain>
    </source>
</reference>
<dbReference type="AlphaFoldDB" id="A0AAU9DPN1"/>
<name>A0AAU9DPN1_9FUSO</name>
<organism evidence="1 2">
    <name type="scientific">Haliovirga abyssi</name>
    <dbReference type="NCBI Taxonomy" id="2996794"/>
    <lineage>
        <taxon>Bacteria</taxon>
        <taxon>Fusobacteriati</taxon>
        <taxon>Fusobacteriota</taxon>
        <taxon>Fusobacteriia</taxon>
        <taxon>Fusobacteriales</taxon>
        <taxon>Haliovirgaceae</taxon>
        <taxon>Haliovirga</taxon>
    </lineage>
</organism>
<dbReference type="EMBL" id="AP027059">
    <property type="protein sequence ID" value="BDU50398.1"/>
    <property type="molecule type" value="Genomic_DNA"/>
</dbReference>
<dbReference type="KEGG" id="haby:HLVA_09670"/>
<dbReference type="Proteomes" id="UP001321582">
    <property type="component" value="Chromosome"/>
</dbReference>
<gene>
    <name evidence="1" type="ORF">HLVA_09670</name>
</gene>
<proteinExistence type="predicted"/>